<gene>
    <name evidence="3" type="ORF">YASMINEVIRUS_476</name>
</gene>
<feature type="compositionally biased region" description="Polar residues" evidence="1">
    <location>
        <begin position="539"/>
        <end position="553"/>
    </location>
</feature>
<keyword evidence="4" id="KW-1185">Reference proteome</keyword>
<dbReference type="InterPro" id="IPR038765">
    <property type="entry name" value="Papain-like_cys_pep_sf"/>
</dbReference>
<evidence type="ECO:0000313" key="3">
    <source>
        <dbReference type="EMBL" id="VBB18013.1"/>
    </source>
</evidence>
<dbReference type="InterPro" id="IPR001394">
    <property type="entry name" value="Peptidase_C19_UCH"/>
</dbReference>
<keyword evidence="3" id="KW-0378">Hydrolase</keyword>
<comment type="caution">
    <text evidence="3">The sequence shown here is derived from an EMBL/GenBank/DDBJ whole genome shotgun (WGS) entry which is preliminary data.</text>
</comment>
<feature type="compositionally biased region" description="Polar residues" evidence="1">
    <location>
        <begin position="1"/>
        <end position="42"/>
    </location>
</feature>
<dbReference type="PROSITE" id="PS00972">
    <property type="entry name" value="USP_1"/>
    <property type="match status" value="1"/>
</dbReference>
<accession>A0A5K0U9F2</accession>
<sequence length="553" mass="63368">MTTVNDTSMKTVSQNTVKTPETTKGSSPIGSTKGSSVNSTVIPTVDSPKLNTSTDKNTDTVVHDEKQDSQQVSTVGVVDGVDVETQQSQTKPGGKPKQEQKRRPPKFAETRGVSGITNFGATCYMNAALQALSATTPFVSYMIHPNSELLTHIEQKIIDDEFLKHEKEDQLKGVETELNISVSKTREKAMETLPYKLRLMMKRLWAHNCEVQPKQLKKYIDKNIKFFTGGFVQHDSQEFLTALLDNIHETTKTQGVLDVRFDDDTEQLDETFKVLESAFSVAKKENDVDTMKAMMEKMNQLYSDNKRAYYQIYARRTWTDLMKTSYSVINDIFSGMCVTTIECNSCHKSYHKFERFDLLTLHLPETIEENRAKYSIHDLLSFYTQNETMKNENSYYCMYCREKKEATKCHSIYQPPSTLVILIKKYQKYNGNIFKSNVKIEYDHELDLTPYITPEQPETANKTPKYELYSVIRHSGGYGGGHYYTYSKNAINNMWYIHDDGDVYNVDPSDPLMCNGYIMFYRLKQEDPSSKNIEDVQDDSQNTGNSPDPQESK</sequence>
<feature type="domain" description="USP" evidence="2">
    <location>
        <begin position="114"/>
        <end position="524"/>
    </location>
</feature>
<dbReference type="GO" id="GO:0016579">
    <property type="term" value="P:protein deubiquitination"/>
    <property type="evidence" value="ECO:0007669"/>
    <property type="project" value="InterPro"/>
</dbReference>
<dbReference type="CDD" id="cd02257">
    <property type="entry name" value="Peptidase_C19"/>
    <property type="match status" value="1"/>
</dbReference>
<feature type="compositionally biased region" description="Basic and acidic residues" evidence="1">
    <location>
        <begin position="96"/>
        <end position="109"/>
    </location>
</feature>
<reference evidence="3 4" key="1">
    <citation type="submission" date="2018-10" db="EMBL/GenBank/DDBJ databases">
        <authorList>
            <consortium name="IHU Genomes"/>
        </authorList>
    </citation>
    <scope>NUCLEOTIDE SEQUENCE [LARGE SCALE GENOMIC DNA]</scope>
    <source>
        <strain evidence="3 4">A1</strain>
    </source>
</reference>
<feature type="compositionally biased region" description="Basic and acidic residues" evidence="1">
    <location>
        <begin position="56"/>
        <end position="68"/>
    </location>
</feature>
<proteinExistence type="predicted"/>
<evidence type="ECO:0000313" key="4">
    <source>
        <dbReference type="Proteomes" id="UP000594342"/>
    </source>
</evidence>
<feature type="region of interest" description="Disordered" evidence="1">
    <location>
        <begin position="528"/>
        <end position="553"/>
    </location>
</feature>
<dbReference type="InterPro" id="IPR028889">
    <property type="entry name" value="USP"/>
</dbReference>
<dbReference type="InterPro" id="IPR050185">
    <property type="entry name" value="Ub_carboxyl-term_hydrolase"/>
</dbReference>
<dbReference type="InterPro" id="IPR018200">
    <property type="entry name" value="USP_CS"/>
</dbReference>
<protein>
    <submittedName>
        <fullName evidence="3">Ubiquitin carboxyl-terminal hydrolase</fullName>
    </submittedName>
</protein>
<dbReference type="PANTHER" id="PTHR21646:SF23">
    <property type="entry name" value="UBIQUITIN CARBOXYL-TERMINAL HYDROLASE USP2"/>
    <property type="match status" value="1"/>
</dbReference>
<dbReference type="Gene3D" id="3.90.70.10">
    <property type="entry name" value="Cysteine proteinases"/>
    <property type="match status" value="1"/>
</dbReference>
<dbReference type="PROSITE" id="PS50235">
    <property type="entry name" value="USP_3"/>
    <property type="match status" value="1"/>
</dbReference>
<name>A0A5K0U9F2_9VIRU</name>
<feature type="compositionally biased region" description="Low complexity" evidence="1">
    <location>
        <begin position="69"/>
        <end position="87"/>
    </location>
</feature>
<evidence type="ECO:0000256" key="1">
    <source>
        <dbReference type="SAM" id="MobiDB-lite"/>
    </source>
</evidence>
<dbReference type="GO" id="GO:0004843">
    <property type="term" value="F:cysteine-type deubiquitinase activity"/>
    <property type="evidence" value="ECO:0007669"/>
    <property type="project" value="InterPro"/>
</dbReference>
<organism evidence="3 4">
    <name type="scientific">Yasminevirus sp. GU-2018</name>
    <dbReference type="NCBI Taxonomy" id="2420051"/>
    <lineage>
        <taxon>Viruses</taxon>
        <taxon>Varidnaviria</taxon>
        <taxon>Bamfordvirae</taxon>
        <taxon>Nucleocytoviricota</taxon>
        <taxon>Megaviricetes</taxon>
        <taxon>Imitervirales</taxon>
        <taxon>Mimiviridae</taxon>
        <taxon>Klosneuvirinae</taxon>
        <taxon>Yasminevirus</taxon>
        <taxon>Yasminevirus saudimassiliense</taxon>
    </lineage>
</organism>
<dbReference type="PROSITE" id="PS00973">
    <property type="entry name" value="USP_2"/>
    <property type="match status" value="1"/>
</dbReference>
<feature type="region of interest" description="Disordered" evidence="1">
    <location>
        <begin position="1"/>
        <end position="112"/>
    </location>
</feature>
<dbReference type="EMBL" id="UPSH01000001">
    <property type="protein sequence ID" value="VBB18013.1"/>
    <property type="molecule type" value="Genomic_DNA"/>
</dbReference>
<dbReference type="Pfam" id="PF00443">
    <property type="entry name" value="UCH"/>
    <property type="match status" value="1"/>
</dbReference>
<dbReference type="SUPFAM" id="SSF54001">
    <property type="entry name" value="Cysteine proteinases"/>
    <property type="match status" value="1"/>
</dbReference>
<dbReference type="Proteomes" id="UP000594342">
    <property type="component" value="Unassembled WGS sequence"/>
</dbReference>
<evidence type="ECO:0000259" key="2">
    <source>
        <dbReference type="PROSITE" id="PS50235"/>
    </source>
</evidence>
<dbReference type="PANTHER" id="PTHR21646">
    <property type="entry name" value="UBIQUITIN CARBOXYL-TERMINAL HYDROLASE"/>
    <property type="match status" value="1"/>
</dbReference>